<proteinExistence type="predicted"/>
<evidence type="ECO:0000313" key="6">
    <source>
        <dbReference type="Proteomes" id="UP001356080"/>
    </source>
</evidence>
<organism evidence="3 5">
    <name type="scientific">Virgibacillus dokdonensis</name>
    <dbReference type="NCBI Taxonomy" id="302167"/>
    <lineage>
        <taxon>Bacteria</taxon>
        <taxon>Bacillati</taxon>
        <taxon>Bacillota</taxon>
        <taxon>Bacilli</taxon>
        <taxon>Bacillales</taxon>
        <taxon>Bacillaceae</taxon>
        <taxon>Virgibacillus</taxon>
    </lineage>
</organism>
<dbReference type="PANTHER" id="PTHR10088">
    <property type="entry name" value="GLUCOKINASE REGULATORY PROTEIN"/>
    <property type="match status" value="1"/>
</dbReference>
<dbReference type="SUPFAM" id="SSF53697">
    <property type="entry name" value="SIS domain"/>
    <property type="match status" value="1"/>
</dbReference>
<feature type="domain" description="SIS" evidence="2">
    <location>
        <begin position="49"/>
        <end position="95"/>
    </location>
</feature>
<dbReference type="GO" id="GO:0016835">
    <property type="term" value="F:carbon-oxygen lyase activity"/>
    <property type="evidence" value="ECO:0007669"/>
    <property type="project" value="TreeGrafter"/>
</dbReference>
<dbReference type="Pfam" id="PF22645">
    <property type="entry name" value="GKRP_SIS_N"/>
    <property type="match status" value="1"/>
</dbReference>
<reference evidence="4 6" key="3">
    <citation type="submission" date="2024-01" db="EMBL/GenBank/DDBJ databases">
        <title>Survival strategy associated with biotechnological potential of Virgibacillus dokdonensis T4.6 isolated from salt-fermented shrimp paste.</title>
        <authorList>
            <person name="Doan T.V."/>
            <person name="Quach N.T."/>
            <person name="Phi Q.-T."/>
        </authorList>
    </citation>
    <scope>NUCLEOTIDE SEQUENCE [LARGE SCALE GENOMIC DNA]</scope>
    <source>
        <strain evidence="4 6">T4.6</strain>
    </source>
</reference>
<dbReference type="GO" id="GO:0016803">
    <property type="term" value="F:ether hydrolase activity"/>
    <property type="evidence" value="ECO:0007669"/>
    <property type="project" value="TreeGrafter"/>
</dbReference>
<dbReference type="PANTHER" id="PTHR10088:SF4">
    <property type="entry name" value="GLUCOKINASE REGULATORY PROTEIN"/>
    <property type="match status" value="1"/>
</dbReference>
<dbReference type="InterPro" id="IPR040190">
    <property type="entry name" value="MURQ/GCKR"/>
</dbReference>
<evidence type="ECO:0000313" key="4">
    <source>
        <dbReference type="EMBL" id="MEF2291978.1"/>
    </source>
</evidence>
<keyword evidence="6" id="KW-1185">Reference proteome</keyword>
<protein>
    <submittedName>
        <fullName evidence="3">N-acetylmuramic acid 6-phosphate etherase</fullName>
        <ecNumber evidence="3">4.2.1.126</ecNumber>
    </submittedName>
</protein>
<keyword evidence="3" id="KW-0456">Lyase</keyword>
<evidence type="ECO:0000259" key="2">
    <source>
        <dbReference type="Pfam" id="PF22645"/>
    </source>
</evidence>
<dbReference type="InterPro" id="IPR046348">
    <property type="entry name" value="SIS_dom_sf"/>
</dbReference>
<dbReference type="Proteomes" id="UP001356080">
    <property type="component" value="Unassembled WGS sequence"/>
</dbReference>
<dbReference type="EC" id="4.2.1.126" evidence="3"/>
<accession>A0A2K9J2L8</accession>
<dbReference type="KEGG" id="vpn:A21D_03148"/>
<evidence type="ECO:0000313" key="3">
    <source>
        <dbReference type="EMBL" id="AUJ26188.1"/>
    </source>
</evidence>
<dbReference type="EMBL" id="JAZHPM010000011">
    <property type="protein sequence ID" value="MEF2291978.1"/>
    <property type="molecule type" value="Genomic_DNA"/>
</dbReference>
<dbReference type="Gene3D" id="3.40.50.10490">
    <property type="entry name" value="Glucose-6-phosphate isomerase like protein, domain 1"/>
    <property type="match status" value="1"/>
</dbReference>
<dbReference type="AlphaFoldDB" id="A0A2K9J2L8"/>
<dbReference type="InterPro" id="IPR001347">
    <property type="entry name" value="SIS_dom"/>
</dbReference>
<sequence>MNTLTIFIRLQFKDGLALMNKEDKQVANVVDSQLVVIERAVQLVIISFQKVEGAEDDEEQGEKDLQRRNLTQADTVIGVAASGRTPHVIGALAYAIK</sequence>
<gene>
    <name evidence="3" type="primary">murQ_2</name>
    <name evidence="3" type="ORF">A21D_03148</name>
    <name evidence="4" type="ORF">V2W34_08100</name>
</gene>
<evidence type="ECO:0000313" key="5">
    <source>
        <dbReference type="Proteomes" id="UP000234237"/>
    </source>
</evidence>
<evidence type="ECO:0000256" key="1">
    <source>
        <dbReference type="ARBA" id="ARBA00023277"/>
    </source>
</evidence>
<dbReference type="GO" id="GO:0009254">
    <property type="term" value="P:peptidoglycan turnover"/>
    <property type="evidence" value="ECO:0007669"/>
    <property type="project" value="TreeGrafter"/>
</dbReference>
<dbReference type="GO" id="GO:0097367">
    <property type="term" value="F:carbohydrate derivative binding"/>
    <property type="evidence" value="ECO:0007669"/>
    <property type="project" value="InterPro"/>
</dbReference>
<reference evidence="5" key="2">
    <citation type="submission" date="2016-11" db="EMBL/GenBank/DDBJ databases">
        <title>Complete genome sequence of Virgibacillus pantothenticus 21D, a halophilic bacterium isolated from the deep hypersaline anoxic basin Discovery in the Mediterranean Sea.</title>
        <authorList>
            <person name="Zeaiter Z."/>
            <person name="Booth J.M."/>
            <person name="Prosdocimi E.M."/>
            <person name="Mapelli F."/>
            <person name="Fusi M."/>
            <person name="Daffonchio D."/>
            <person name="Borin S."/>
            <person name="Crotti E."/>
        </authorList>
    </citation>
    <scope>NUCLEOTIDE SEQUENCE [LARGE SCALE GENOMIC DNA]</scope>
    <source>
        <strain evidence="5">21D</strain>
    </source>
</reference>
<dbReference type="Proteomes" id="UP000234237">
    <property type="component" value="Chromosome"/>
</dbReference>
<dbReference type="GO" id="GO:0046348">
    <property type="term" value="P:amino sugar catabolic process"/>
    <property type="evidence" value="ECO:0007669"/>
    <property type="project" value="TreeGrafter"/>
</dbReference>
<name>A0A2K9J2L8_9BACI</name>
<dbReference type="EMBL" id="CP018622">
    <property type="protein sequence ID" value="AUJ26188.1"/>
    <property type="molecule type" value="Genomic_DNA"/>
</dbReference>
<keyword evidence="1" id="KW-0119">Carbohydrate metabolism</keyword>
<reference evidence="3" key="1">
    <citation type="submission" date="2016-11" db="EMBL/GenBank/DDBJ databases">
        <title>Complete genome sequence of Virgibacillus dokdonensis 21D, a halophilic bacterium isolated from the deep hypersaline anoxic basin Discovery in the Mediterranean Sea.</title>
        <authorList>
            <person name="Zeaiter Z."/>
            <person name="Booth J.M."/>
            <person name="Prosdocimi E.M."/>
            <person name="Mapelli F."/>
            <person name="Fusi M."/>
            <person name="Daffonchio D."/>
            <person name="Borin S."/>
            <person name="Crotti E."/>
        </authorList>
    </citation>
    <scope>NUCLEOTIDE SEQUENCE</scope>
    <source>
        <strain evidence="3">21D</strain>
    </source>
</reference>